<dbReference type="EMBL" id="ARXV01000002">
    <property type="protein sequence ID" value="KGD65973.1"/>
    <property type="molecule type" value="Genomic_DNA"/>
</dbReference>
<proteinExistence type="predicted"/>
<evidence type="ECO:0008006" key="3">
    <source>
        <dbReference type="Google" id="ProtNLM"/>
    </source>
</evidence>
<keyword evidence="2" id="KW-1185">Reference proteome</keyword>
<dbReference type="Gene3D" id="2.60.40.2420">
    <property type="match status" value="1"/>
</dbReference>
<reference evidence="1 2" key="1">
    <citation type="submission" date="2012-09" db="EMBL/GenBank/DDBJ databases">
        <title>Genome Sequence of alkane-degrading Bacterium Alcanivorax sp. 19-m-6.</title>
        <authorList>
            <person name="Lai Q."/>
            <person name="Shao Z."/>
        </authorList>
    </citation>
    <scope>NUCLEOTIDE SEQUENCE [LARGE SCALE GENOMIC DNA]</scope>
    <source>
        <strain evidence="1 2">19-m-6</strain>
    </source>
</reference>
<dbReference type="AlphaFoldDB" id="A0A095TU87"/>
<evidence type="ECO:0000313" key="2">
    <source>
        <dbReference type="Proteomes" id="UP000029444"/>
    </source>
</evidence>
<dbReference type="InterPro" id="IPR053722">
    <property type="entry name" value="Curli_assembly_CsgC/AgfC"/>
</dbReference>
<protein>
    <recommendedName>
        <fullName evidence="3">Curli assembly protein CsgC</fullName>
    </recommendedName>
</protein>
<dbReference type="Proteomes" id="UP000029444">
    <property type="component" value="Unassembled WGS sequence"/>
</dbReference>
<dbReference type="PATRIC" id="fig|1177154.3.peg.450"/>
<name>A0A095TU87_9GAMM</name>
<gene>
    <name evidence="1" type="ORF">Y5S_00445</name>
</gene>
<organism evidence="1 2">
    <name type="scientific">Alcanivorax nanhaiticus</name>
    <dbReference type="NCBI Taxonomy" id="1177154"/>
    <lineage>
        <taxon>Bacteria</taxon>
        <taxon>Pseudomonadati</taxon>
        <taxon>Pseudomonadota</taxon>
        <taxon>Gammaproteobacteria</taxon>
        <taxon>Oceanospirillales</taxon>
        <taxon>Alcanivoracaceae</taxon>
        <taxon>Alcanivorax</taxon>
    </lineage>
</organism>
<comment type="caution">
    <text evidence="1">The sequence shown here is derived from an EMBL/GenBank/DDBJ whole genome shotgun (WGS) entry which is preliminary data.</text>
</comment>
<evidence type="ECO:0000313" key="1">
    <source>
        <dbReference type="EMBL" id="KGD65973.1"/>
    </source>
</evidence>
<sequence>MPAISDTPHCTLHILQDATDSLHRYQLALECKETGGHIRYELQVTRKGKSGTSQAGQSGTTMIDSDHLLLGNVKINLQAADTVLVTGMVRDADEQIIAEAFQEFSVQ</sequence>
<accession>A0A095TU87</accession>